<dbReference type="GO" id="GO:0005979">
    <property type="term" value="P:regulation of glycogen biosynthetic process"/>
    <property type="evidence" value="ECO:0007669"/>
    <property type="project" value="TreeGrafter"/>
</dbReference>
<dbReference type="Pfam" id="PF03370">
    <property type="entry name" value="CBM_21"/>
    <property type="match status" value="1"/>
</dbReference>
<dbReference type="Gene3D" id="2.60.40.2440">
    <property type="entry name" value="Carbohydrate binding type-21 domain"/>
    <property type="match status" value="1"/>
</dbReference>
<proteinExistence type="predicted"/>
<dbReference type="AlphaFoldDB" id="A0A267F9M9"/>
<dbReference type="PANTHER" id="PTHR12307">
    <property type="entry name" value="PROTEIN PHOSPHATASE 1 REGULATORY SUBUNIT"/>
    <property type="match status" value="1"/>
</dbReference>
<name>A0A267F9M9_9PLAT</name>
<comment type="caution">
    <text evidence="2">The sequence shown here is derived from an EMBL/GenBank/DDBJ whole genome shotgun (WGS) entry which is preliminary data.</text>
</comment>
<accession>A0A267F9M9</accession>
<reference evidence="2 3" key="1">
    <citation type="submission" date="2017-06" db="EMBL/GenBank/DDBJ databases">
        <title>A platform for efficient transgenesis in Macrostomum lignano, a flatworm model organism for stem cell research.</title>
        <authorList>
            <person name="Berezikov E."/>
        </authorList>
    </citation>
    <scope>NUCLEOTIDE SEQUENCE [LARGE SCALE GENOMIC DNA]</scope>
    <source>
        <strain evidence="2">DV1</strain>
        <tissue evidence="2">Whole organism</tissue>
    </source>
</reference>
<dbReference type="PROSITE" id="PS51159">
    <property type="entry name" value="CBM21"/>
    <property type="match status" value="1"/>
</dbReference>
<evidence type="ECO:0000313" key="2">
    <source>
        <dbReference type="EMBL" id="PAA70490.1"/>
    </source>
</evidence>
<dbReference type="PROSITE" id="PS51257">
    <property type="entry name" value="PROKAR_LIPOPROTEIN"/>
    <property type="match status" value="1"/>
</dbReference>
<dbReference type="GO" id="GO:0000164">
    <property type="term" value="C:protein phosphatase type 1 complex"/>
    <property type="evidence" value="ECO:0007669"/>
    <property type="project" value="TreeGrafter"/>
</dbReference>
<keyword evidence="3" id="KW-1185">Reference proteome</keyword>
<dbReference type="InterPro" id="IPR050782">
    <property type="entry name" value="PP1_regulatory_subunit_3"/>
</dbReference>
<evidence type="ECO:0000259" key="1">
    <source>
        <dbReference type="PROSITE" id="PS51159"/>
    </source>
</evidence>
<gene>
    <name evidence="2" type="ORF">BOX15_Mlig017224g1</name>
</gene>
<dbReference type="STRING" id="282301.A0A267F9M9"/>
<dbReference type="GO" id="GO:0008157">
    <property type="term" value="F:protein phosphatase 1 binding"/>
    <property type="evidence" value="ECO:0007669"/>
    <property type="project" value="TreeGrafter"/>
</dbReference>
<dbReference type="InterPro" id="IPR038175">
    <property type="entry name" value="CBM21_dom_sf"/>
</dbReference>
<protein>
    <recommendedName>
        <fullName evidence="1">CBM21 domain-containing protein</fullName>
    </recommendedName>
</protein>
<dbReference type="Proteomes" id="UP000215902">
    <property type="component" value="Unassembled WGS sequence"/>
</dbReference>
<organism evidence="2 3">
    <name type="scientific">Macrostomum lignano</name>
    <dbReference type="NCBI Taxonomy" id="282301"/>
    <lineage>
        <taxon>Eukaryota</taxon>
        <taxon>Metazoa</taxon>
        <taxon>Spiralia</taxon>
        <taxon>Lophotrochozoa</taxon>
        <taxon>Platyhelminthes</taxon>
        <taxon>Rhabditophora</taxon>
        <taxon>Macrostomorpha</taxon>
        <taxon>Macrostomida</taxon>
        <taxon>Macrostomidae</taxon>
        <taxon>Macrostomum</taxon>
    </lineage>
</organism>
<feature type="domain" description="CBM21" evidence="1">
    <location>
        <begin position="157"/>
        <end position="275"/>
    </location>
</feature>
<evidence type="ECO:0000313" key="3">
    <source>
        <dbReference type="Proteomes" id="UP000215902"/>
    </source>
</evidence>
<dbReference type="PANTHER" id="PTHR12307:SF36">
    <property type="entry name" value="GLYCOGEN-BINDING SUBUNIT 76A"/>
    <property type="match status" value="1"/>
</dbReference>
<sequence>MCQFKVVNQQQQAAGGCQCRCGQQLEAPPASTTTDELRQLPVEILARYVSVRRPIEACHRTVSDTTSAYSPALADQLTASGEPGCANGRRHRVRFADDMGRSLIEIRLYQPDPPTCFDNELEDKQQDSDWQTELDDSYQDAPRLVCDFVLLSREQVLASLTTDGIRLEKLGLNLRTSCIVGRAVVTNLVYQKRVFVRVTLDAWRTHVDVDATFAGSIDNRLDAFAFRLPLSAAEGLDLANEPAEFEFCLGFESGLEPADRRCLWDSNGGRNYRASLLPPPRRATFCIDSDED</sequence>
<dbReference type="OrthoDB" id="1881at2759"/>
<dbReference type="InterPro" id="IPR005036">
    <property type="entry name" value="CBM21_dom"/>
</dbReference>
<dbReference type="EMBL" id="NIVC01001233">
    <property type="protein sequence ID" value="PAA70490.1"/>
    <property type="molecule type" value="Genomic_DNA"/>
</dbReference>
<dbReference type="GO" id="GO:2001069">
    <property type="term" value="F:glycogen binding"/>
    <property type="evidence" value="ECO:0007669"/>
    <property type="project" value="TreeGrafter"/>
</dbReference>